<keyword evidence="1" id="KW-0813">Transport</keyword>
<gene>
    <name evidence="3" type="ORF">FSB_LOCUS23805</name>
</gene>
<feature type="transmembrane region" description="Helical" evidence="2">
    <location>
        <begin position="114"/>
        <end position="133"/>
    </location>
</feature>
<feature type="transmembrane region" description="Helical" evidence="2">
    <location>
        <begin position="82"/>
        <end position="102"/>
    </location>
</feature>
<keyword evidence="2" id="KW-1133">Transmembrane helix</keyword>
<evidence type="ECO:0008006" key="4">
    <source>
        <dbReference type="Google" id="ProtNLM"/>
    </source>
</evidence>
<keyword evidence="2" id="KW-0472">Membrane</keyword>
<proteinExistence type="predicted"/>
<protein>
    <recommendedName>
        <fullName evidence="4">Reverse transcriptase zinc-binding domain-containing protein</fullName>
    </recommendedName>
</protein>
<name>A0A2N9G8S9_FAGSY</name>
<dbReference type="PANTHER" id="PTHR19241">
    <property type="entry name" value="ATP-BINDING CASSETTE TRANSPORTER"/>
    <property type="match status" value="1"/>
</dbReference>
<reference evidence="3" key="1">
    <citation type="submission" date="2018-02" db="EMBL/GenBank/DDBJ databases">
        <authorList>
            <person name="Cohen D.B."/>
            <person name="Kent A.D."/>
        </authorList>
    </citation>
    <scope>NUCLEOTIDE SEQUENCE</scope>
</reference>
<keyword evidence="2" id="KW-0812">Transmembrane</keyword>
<feature type="transmembrane region" description="Helical" evidence="2">
    <location>
        <begin position="52"/>
        <end position="70"/>
    </location>
</feature>
<accession>A0A2N9G8S9</accession>
<feature type="transmembrane region" description="Helical" evidence="2">
    <location>
        <begin position="145"/>
        <end position="166"/>
    </location>
</feature>
<evidence type="ECO:0000256" key="1">
    <source>
        <dbReference type="ARBA" id="ARBA00022448"/>
    </source>
</evidence>
<evidence type="ECO:0000313" key="3">
    <source>
        <dbReference type="EMBL" id="SPC95923.1"/>
    </source>
</evidence>
<evidence type="ECO:0000256" key="2">
    <source>
        <dbReference type="SAM" id="Phobius"/>
    </source>
</evidence>
<dbReference type="EMBL" id="OIVN01001618">
    <property type="protein sequence ID" value="SPC95923.1"/>
    <property type="molecule type" value="Genomic_DNA"/>
</dbReference>
<sequence length="366" mass="41583">MLAELSRREKTANIMPDPDIDIFMKVGKKLLPVTYSLLQQMIDSYLFWSRDLAFMVIDNFMWFYYCFFHFKGASTEGQEASIMTDYLLKLTIMAVIASTLFLRTKMHHDSVNDGGIYAGALFFSVVINLFNGMAELSITIARLPVFYNTFGSAALLMLFALSGFVLSRGTKNLNLKVKLDTLEMSAIHHDTCPDLRVVGSKLKDILEKKKRNRGFIIGAAFLTASHSQYLWGRGIKRNNQSKVSNPTGLKFHAAASDSTILLRLGHFVVHVARRIKKFQRNFLWGSSEEVAKFHLVKWELVCSPYSHGGLTIKNLRRFNEALLGKWLWRFGVEREAFWRKVIMVKYGSLEGGWMSKASNAPHGVGL</sequence>
<organism evidence="3">
    <name type="scientific">Fagus sylvatica</name>
    <name type="common">Beechnut</name>
    <dbReference type="NCBI Taxonomy" id="28930"/>
    <lineage>
        <taxon>Eukaryota</taxon>
        <taxon>Viridiplantae</taxon>
        <taxon>Streptophyta</taxon>
        <taxon>Embryophyta</taxon>
        <taxon>Tracheophyta</taxon>
        <taxon>Spermatophyta</taxon>
        <taxon>Magnoliopsida</taxon>
        <taxon>eudicotyledons</taxon>
        <taxon>Gunneridae</taxon>
        <taxon>Pentapetalae</taxon>
        <taxon>rosids</taxon>
        <taxon>fabids</taxon>
        <taxon>Fagales</taxon>
        <taxon>Fagaceae</taxon>
        <taxon>Fagus</taxon>
    </lineage>
</organism>
<dbReference type="AlphaFoldDB" id="A0A2N9G8S9"/>